<reference evidence="12" key="1">
    <citation type="submission" date="2022-10" db="EMBL/GenBank/DDBJ databases">
        <authorList>
            <person name="Koch H."/>
        </authorList>
    </citation>
    <scope>NUCLEOTIDE SEQUENCE</scope>
    <source>
        <strain evidence="12">DNF</strain>
    </source>
</reference>
<accession>A0AA86T557</accession>
<feature type="binding site" evidence="9">
    <location>
        <position position="97"/>
    </location>
    <ligand>
        <name>alpha-D-glucose 1-phosphate</name>
        <dbReference type="ChEBI" id="CHEBI:58601"/>
    </ligand>
</feature>
<dbReference type="InterPro" id="IPR005836">
    <property type="entry name" value="ADP_Glu_pyroP_CS"/>
</dbReference>
<dbReference type="NCBIfam" id="TIGR02091">
    <property type="entry name" value="glgC"/>
    <property type="match status" value="1"/>
</dbReference>
<dbReference type="CDD" id="cd02508">
    <property type="entry name" value="ADP_Glucose_PP"/>
    <property type="match status" value="1"/>
</dbReference>
<evidence type="ECO:0000313" key="13">
    <source>
        <dbReference type="Proteomes" id="UP001179121"/>
    </source>
</evidence>
<dbReference type="InterPro" id="IPR005835">
    <property type="entry name" value="NTP_transferase_dom"/>
</dbReference>
<comment type="pathway">
    <text evidence="9">Glycan biosynthesis; glycogen biosynthesis.</text>
</comment>
<dbReference type="EMBL" id="OX365700">
    <property type="protein sequence ID" value="CAI4031832.1"/>
    <property type="molecule type" value="Genomic_DNA"/>
</dbReference>
<evidence type="ECO:0000313" key="12">
    <source>
        <dbReference type="EMBL" id="CAI4031832.1"/>
    </source>
</evidence>
<comment type="similarity">
    <text evidence="1 9">Belongs to the bacterial/plant glucose-1-phosphate adenylyltransferase family.</text>
</comment>
<keyword evidence="2 9" id="KW-0321">Glycogen metabolism</keyword>
<evidence type="ECO:0000256" key="5">
    <source>
        <dbReference type="ARBA" id="ARBA00022741"/>
    </source>
</evidence>
<keyword evidence="7 9" id="KW-0320">Glycogen biosynthesis</keyword>
<dbReference type="InterPro" id="IPR011831">
    <property type="entry name" value="ADP-Glc_PPase"/>
</dbReference>
<dbReference type="NCBIfam" id="NF001947">
    <property type="entry name" value="PRK00725.1"/>
    <property type="match status" value="1"/>
</dbReference>
<comment type="subunit">
    <text evidence="9">Homotetramer.</text>
</comment>
<dbReference type="KEGG" id="nti:DNFV4_02253"/>
<protein>
    <recommendedName>
        <fullName evidence="9">Glucose-1-phosphate adenylyltransferase</fullName>
        <ecNumber evidence="9">2.7.7.27</ecNumber>
    </recommendedName>
    <alternativeName>
        <fullName evidence="9">ADP-glucose pyrophosphorylase</fullName>
        <shortName evidence="9">ADPGlc PPase</shortName>
    </alternativeName>
    <alternativeName>
        <fullName evidence="9">ADP-glucose synthase</fullName>
    </alternativeName>
</protein>
<dbReference type="InterPro" id="IPR029044">
    <property type="entry name" value="Nucleotide-diphossugar_trans"/>
</dbReference>
<evidence type="ECO:0000256" key="8">
    <source>
        <dbReference type="ARBA" id="ARBA00023277"/>
    </source>
</evidence>
<dbReference type="GO" id="GO:0005524">
    <property type="term" value="F:ATP binding"/>
    <property type="evidence" value="ECO:0007669"/>
    <property type="project" value="UniProtKB-KW"/>
</dbReference>
<gene>
    <name evidence="9" type="primary">glgC</name>
    <name evidence="12" type="ORF">DNFV4_02253</name>
</gene>
<evidence type="ECO:0000259" key="10">
    <source>
        <dbReference type="Pfam" id="PF00483"/>
    </source>
</evidence>
<evidence type="ECO:0000256" key="2">
    <source>
        <dbReference type="ARBA" id="ARBA00022600"/>
    </source>
</evidence>
<dbReference type="AlphaFoldDB" id="A0AA86T557"/>
<dbReference type="PANTHER" id="PTHR43523">
    <property type="entry name" value="GLUCOSE-1-PHOSPHATE ADENYLYLTRANSFERASE-RELATED"/>
    <property type="match status" value="1"/>
</dbReference>
<name>A0AA86T557_9BACT</name>
<keyword evidence="3 9" id="KW-0808">Transferase</keyword>
<dbReference type="InterPro" id="IPR023049">
    <property type="entry name" value="GlgC_bac"/>
</dbReference>
<dbReference type="Gene3D" id="2.160.10.10">
    <property type="entry name" value="Hexapeptide repeat proteins"/>
    <property type="match status" value="1"/>
</dbReference>
<dbReference type="Proteomes" id="UP001179121">
    <property type="component" value="Chromosome"/>
</dbReference>
<dbReference type="GO" id="GO:0008878">
    <property type="term" value="F:glucose-1-phosphate adenylyltransferase activity"/>
    <property type="evidence" value="ECO:0007669"/>
    <property type="project" value="UniProtKB-UniRule"/>
</dbReference>
<dbReference type="RefSeq" id="WP_289268593.1">
    <property type="nucleotide sequence ID" value="NZ_OX365700.1"/>
</dbReference>
<evidence type="ECO:0000256" key="6">
    <source>
        <dbReference type="ARBA" id="ARBA00022840"/>
    </source>
</evidence>
<dbReference type="HAMAP" id="MF_00624">
    <property type="entry name" value="GlgC"/>
    <property type="match status" value="1"/>
</dbReference>
<evidence type="ECO:0000256" key="9">
    <source>
        <dbReference type="HAMAP-Rule" id="MF_00624"/>
    </source>
</evidence>
<dbReference type="SUPFAM" id="SSF53448">
    <property type="entry name" value="Nucleotide-diphospho-sugar transferases"/>
    <property type="match status" value="1"/>
</dbReference>
<evidence type="ECO:0000259" key="11">
    <source>
        <dbReference type="Pfam" id="PF24894"/>
    </source>
</evidence>
<feature type="site" description="Could play a key role in the communication between the regulatory and the substrate sites" evidence="9">
    <location>
        <position position="58"/>
    </location>
</feature>
<dbReference type="PANTHER" id="PTHR43523:SF2">
    <property type="entry name" value="GLUCOSE-1-PHOSPHATE ADENYLYLTRANSFERASE"/>
    <property type="match status" value="1"/>
</dbReference>
<dbReference type="Gene3D" id="3.90.550.10">
    <property type="entry name" value="Spore Coat Polysaccharide Biosynthesis Protein SpsA, Chain A"/>
    <property type="match status" value="1"/>
</dbReference>
<feature type="domain" description="Nucleotidyl transferase" evidence="10">
    <location>
        <begin position="6"/>
        <end position="268"/>
    </location>
</feature>
<dbReference type="NCBIfam" id="NF002023">
    <property type="entry name" value="PRK00844.1"/>
    <property type="match status" value="1"/>
</dbReference>
<evidence type="ECO:0000256" key="1">
    <source>
        <dbReference type="ARBA" id="ARBA00010443"/>
    </source>
</evidence>
<feature type="binding site" evidence="9">
    <location>
        <position position="162"/>
    </location>
    <ligand>
        <name>alpha-D-glucose 1-phosphate</name>
        <dbReference type="ChEBI" id="CHEBI:58601"/>
    </ligand>
</feature>
<comment type="catalytic activity">
    <reaction evidence="9">
        <text>alpha-D-glucose 1-phosphate + ATP + H(+) = ADP-alpha-D-glucose + diphosphate</text>
        <dbReference type="Rhea" id="RHEA:12120"/>
        <dbReference type="ChEBI" id="CHEBI:15378"/>
        <dbReference type="ChEBI" id="CHEBI:30616"/>
        <dbReference type="ChEBI" id="CHEBI:33019"/>
        <dbReference type="ChEBI" id="CHEBI:57498"/>
        <dbReference type="ChEBI" id="CHEBI:58601"/>
        <dbReference type="EC" id="2.7.7.27"/>
    </reaction>
</comment>
<keyword evidence="8 9" id="KW-0119">Carbohydrate metabolism</keyword>
<dbReference type="Pfam" id="PF24894">
    <property type="entry name" value="Hexapep_GlmU"/>
    <property type="match status" value="1"/>
</dbReference>
<dbReference type="PROSITE" id="PS00809">
    <property type="entry name" value="ADP_GLC_PYROPHOSPH_2"/>
    <property type="match status" value="1"/>
</dbReference>
<feature type="binding site" evidence="9">
    <location>
        <position position="195"/>
    </location>
    <ligand>
        <name>alpha-D-glucose 1-phosphate</name>
        <dbReference type="ChEBI" id="CHEBI:58601"/>
    </ligand>
</feature>
<evidence type="ECO:0000256" key="3">
    <source>
        <dbReference type="ARBA" id="ARBA00022679"/>
    </source>
</evidence>
<organism evidence="12 13">
    <name type="scientific">Nitrospira tepida</name>
    <dbReference type="NCBI Taxonomy" id="2973512"/>
    <lineage>
        <taxon>Bacteria</taxon>
        <taxon>Pseudomonadati</taxon>
        <taxon>Nitrospirota</taxon>
        <taxon>Nitrospiria</taxon>
        <taxon>Nitrospirales</taxon>
        <taxon>Nitrospiraceae</taxon>
        <taxon>Nitrospira</taxon>
    </lineage>
</organism>
<dbReference type="InterPro" id="IPR056818">
    <property type="entry name" value="GlmU/GlgC-like_hexapep"/>
</dbReference>
<dbReference type="GO" id="GO:0005978">
    <property type="term" value="P:glycogen biosynthetic process"/>
    <property type="evidence" value="ECO:0007669"/>
    <property type="project" value="UniProtKB-UniRule"/>
</dbReference>
<keyword evidence="13" id="KW-1185">Reference proteome</keyword>
<dbReference type="CDD" id="cd04651">
    <property type="entry name" value="LbH_G1P_AT_C"/>
    <property type="match status" value="1"/>
</dbReference>
<dbReference type="SUPFAM" id="SSF51161">
    <property type="entry name" value="Trimeric LpxA-like enzymes"/>
    <property type="match status" value="1"/>
</dbReference>
<dbReference type="InterPro" id="IPR011004">
    <property type="entry name" value="Trimer_LpxA-like_sf"/>
</dbReference>
<dbReference type="EC" id="2.7.7.27" evidence="9"/>
<comment type="function">
    <text evidence="9">Involved in the biosynthesis of ADP-glucose, a building block required for the elongation reactions to produce glycogen. Catalyzes the reaction between ATP and alpha-D-glucose 1-phosphate (G1P) to produce pyrophosphate and ADP-Glc.</text>
</comment>
<keyword evidence="5 9" id="KW-0547">Nucleotide-binding</keyword>
<sequence length="412" mass="46692">MRDLFTMILAGGKGERLHPLTDQRAKPAVPFGGKYRIIDITLSNCINSGLRQIAVLIQYKSHSLDRHIRMGWNIFSTELGEYIISVPPQQRISEDWYKGTADAVYQNLFLLDNEQSPYLLILAGDHIYKMNYADMYQFMLEKEADAVVGAIECPLAEATRFGVIGVDEEYRIQRFDEKPSNPMSIPGDPAQAFISMGIYLFKTDVIREHLLKDARAGTTHDFGKNIIPRMIADQRVFAFKFQDRNKKSVHYWRDIGTLDAYWEANMDLVSVDPLFNLYDQHWPIRTYQGQYPPAKFVFAQDYQGGRMGIALDSVVSGGCIISGARVQNCVLSPNVRVEDHADLRESVVMENVVIGQHARIRRAIIDKDVTIPPHTEIGYDREADRQRFTITESGLVVISKGMKVHGPVDSSG</sequence>
<proteinExistence type="inferred from homology"/>
<feature type="binding site" evidence="9">
    <location>
        <begin position="177"/>
        <end position="178"/>
    </location>
    <ligand>
        <name>alpha-D-glucose 1-phosphate</name>
        <dbReference type="ChEBI" id="CHEBI:58601"/>
    </ligand>
</feature>
<feature type="site" description="Could play a key role in the communication between the regulatory and the substrate sites" evidence="9">
    <location>
        <position position="96"/>
    </location>
</feature>
<dbReference type="Pfam" id="PF00483">
    <property type="entry name" value="NTP_transferase"/>
    <property type="match status" value="1"/>
</dbReference>
<keyword evidence="6 9" id="KW-0067">ATP-binding</keyword>
<feature type="domain" description="Glucose-1-phosphate adenylyltransferase/Bifunctional protein GlmU-like C-terminal hexapeptide" evidence="11">
    <location>
        <begin position="292"/>
        <end position="398"/>
    </location>
</feature>
<evidence type="ECO:0000256" key="4">
    <source>
        <dbReference type="ARBA" id="ARBA00022695"/>
    </source>
</evidence>
<keyword evidence="4 9" id="KW-0548">Nucleotidyltransferase</keyword>
<evidence type="ECO:0000256" key="7">
    <source>
        <dbReference type="ARBA" id="ARBA00023056"/>
    </source>
</evidence>